<dbReference type="InterPro" id="IPR001810">
    <property type="entry name" value="F-box_dom"/>
</dbReference>
<evidence type="ECO:0000259" key="2">
    <source>
        <dbReference type="PROSITE" id="PS50181"/>
    </source>
</evidence>
<dbReference type="Pfam" id="PF12937">
    <property type="entry name" value="F-box-like"/>
    <property type="match status" value="1"/>
</dbReference>
<evidence type="ECO:0000313" key="3">
    <source>
        <dbReference type="EMBL" id="KAF7305585.1"/>
    </source>
</evidence>
<keyword evidence="4" id="KW-1185">Reference proteome</keyword>
<evidence type="ECO:0000256" key="1">
    <source>
        <dbReference type="SAM" id="MobiDB-lite"/>
    </source>
</evidence>
<gene>
    <name evidence="3" type="ORF">HMN09_00811700</name>
</gene>
<proteinExistence type="predicted"/>
<dbReference type="AlphaFoldDB" id="A0A8H6ST19"/>
<comment type="caution">
    <text evidence="3">The sequence shown here is derived from an EMBL/GenBank/DDBJ whole genome shotgun (WGS) entry which is preliminary data.</text>
</comment>
<feature type="domain" description="F-box" evidence="2">
    <location>
        <begin position="1"/>
        <end position="46"/>
    </location>
</feature>
<evidence type="ECO:0000313" key="4">
    <source>
        <dbReference type="Proteomes" id="UP000613580"/>
    </source>
</evidence>
<dbReference type="Proteomes" id="UP000613580">
    <property type="component" value="Unassembled WGS sequence"/>
</dbReference>
<dbReference type="EMBL" id="JACAZE010000010">
    <property type="protein sequence ID" value="KAF7305585.1"/>
    <property type="molecule type" value="Genomic_DNA"/>
</dbReference>
<protein>
    <submittedName>
        <fullName evidence="3">F-box domain-containing protein</fullName>
    </submittedName>
</protein>
<accession>A0A8H6ST19</accession>
<organism evidence="3 4">
    <name type="scientific">Mycena chlorophos</name>
    <name type="common">Agaric fungus</name>
    <name type="synonym">Agaricus chlorophos</name>
    <dbReference type="NCBI Taxonomy" id="658473"/>
    <lineage>
        <taxon>Eukaryota</taxon>
        <taxon>Fungi</taxon>
        <taxon>Dikarya</taxon>
        <taxon>Basidiomycota</taxon>
        <taxon>Agaricomycotina</taxon>
        <taxon>Agaricomycetes</taxon>
        <taxon>Agaricomycetidae</taxon>
        <taxon>Agaricales</taxon>
        <taxon>Marasmiineae</taxon>
        <taxon>Mycenaceae</taxon>
        <taxon>Mycena</taxon>
    </lineage>
</organism>
<dbReference type="PROSITE" id="PS50181">
    <property type="entry name" value="FBOX"/>
    <property type="match status" value="1"/>
</dbReference>
<dbReference type="OrthoDB" id="2864564at2759"/>
<sequence length="317" mass="34930">MDYLAAVPSELWTRIFESGSTADLRTLSLVCTRFCALSQPILFRHLDVMLPETQFGTAEQIRATCDEFIARFTGIAESPTLASLGQSLRYADWLQQGNPMALNEVTSFKQLVPPAFFPKLPLFVNIVTLTLWHIDIEMKVGMDVREAIDVLPRLRHLHIHRSRFPTGEVLPLESFTFSTQSEADTFGEPLEIIDRRTIRKLVLHGADEVGVFLDALELEGADLPVLRHLELHISSKHVGQAVGLLNRSPALETLILDCFKAAEGPGGSRLFGLPFRGVSWNTLLGLPPARPPAPPAPHTASRTTHGAISGYDPSPAT</sequence>
<reference evidence="3" key="1">
    <citation type="submission" date="2020-05" db="EMBL/GenBank/DDBJ databases">
        <title>Mycena genomes resolve the evolution of fungal bioluminescence.</title>
        <authorList>
            <person name="Tsai I.J."/>
        </authorList>
    </citation>
    <scope>NUCLEOTIDE SEQUENCE</scope>
    <source>
        <strain evidence="3">110903Hualien_Pintung</strain>
    </source>
</reference>
<name>A0A8H6ST19_MYCCL</name>
<feature type="region of interest" description="Disordered" evidence="1">
    <location>
        <begin position="286"/>
        <end position="317"/>
    </location>
</feature>
<feature type="compositionally biased region" description="Pro residues" evidence="1">
    <location>
        <begin position="288"/>
        <end position="297"/>
    </location>
</feature>